<dbReference type="EMBL" id="KZ819323">
    <property type="protein sequence ID" value="PWN22507.1"/>
    <property type="molecule type" value="Genomic_DNA"/>
</dbReference>
<evidence type="ECO:0000313" key="2">
    <source>
        <dbReference type="EMBL" id="PWN22507.1"/>
    </source>
</evidence>
<dbReference type="OrthoDB" id="70588at2759"/>
<feature type="compositionally biased region" description="Basic and acidic residues" evidence="1">
    <location>
        <begin position="108"/>
        <end position="131"/>
    </location>
</feature>
<sequence>MDKFEASILDGSAFRGPRTPSPTRTASTASPTPSPSPSSSRPSSPQLGASDSPSTHPERTTGPQTGPKGVLADKQHALAVEKERKRDALRKTREKMHRMGLQGGTAEEQERLMRREKRYREQIAEIERRQAGEGQEEEEEDDQDEDEDEVLKRYRARRLAELKGENMPETASKKLGGWKESSSVAHFGHLRETDERGYVRAVEGTGDGDLEAKAVVVHIYSKLVQASNQLTKALTSLARLHPSTKFLQIRALSINFGLPPSASAFRSNDDSDEDEDLPESELRLRQLEKEESMGDVLPTLLIYQQGELVGNLVRVDLEEGWEDGSERAVEALLRRHNAI</sequence>
<feature type="region of interest" description="Disordered" evidence="1">
    <location>
        <begin position="1"/>
        <end position="149"/>
    </location>
</feature>
<feature type="compositionally biased region" description="Basic and acidic residues" evidence="1">
    <location>
        <begin position="71"/>
        <end position="91"/>
    </location>
</feature>
<dbReference type="InterPro" id="IPR036249">
    <property type="entry name" value="Thioredoxin-like_sf"/>
</dbReference>
<dbReference type="PANTHER" id="PTHR46052:SF1">
    <property type="entry name" value="PHOSDUCIN-LIKE PROTEIN"/>
    <property type="match status" value="1"/>
</dbReference>
<evidence type="ECO:0000313" key="3">
    <source>
        <dbReference type="Proteomes" id="UP000245942"/>
    </source>
</evidence>
<feature type="compositionally biased region" description="Polar residues" evidence="1">
    <location>
        <begin position="46"/>
        <end position="55"/>
    </location>
</feature>
<dbReference type="GeneID" id="37015889"/>
<dbReference type="STRING" id="1684307.A0A316UBB1"/>
<feature type="compositionally biased region" description="Acidic residues" evidence="1">
    <location>
        <begin position="134"/>
        <end position="149"/>
    </location>
</feature>
<dbReference type="Proteomes" id="UP000245942">
    <property type="component" value="Unassembled WGS sequence"/>
</dbReference>
<protein>
    <submittedName>
        <fullName evidence="2">Thioredoxin-like protein</fullName>
    </submittedName>
</protein>
<dbReference type="PANTHER" id="PTHR46052">
    <property type="entry name" value="PHOSDUCIN-LIKE PROTEIN"/>
    <property type="match status" value="1"/>
</dbReference>
<dbReference type="InterPro" id="IPR051499">
    <property type="entry name" value="Phosducin-like_reg"/>
</dbReference>
<feature type="compositionally biased region" description="Low complexity" evidence="1">
    <location>
        <begin position="17"/>
        <end position="45"/>
    </location>
</feature>
<keyword evidence="3" id="KW-1185">Reference proteome</keyword>
<reference evidence="2 3" key="1">
    <citation type="journal article" date="2018" name="Mol. Biol. Evol.">
        <title>Broad Genomic Sampling Reveals a Smut Pathogenic Ancestry of the Fungal Clade Ustilaginomycotina.</title>
        <authorList>
            <person name="Kijpornyongpan T."/>
            <person name="Mondo S.J."/>
            <person name="Barry K."/>
            <person name="Sandor L."/>
            <person name="Lee J."/>
            <person name="Lipzen A."/>
            <person name="Pangilinan J."/>
            <person name="LaButti K."/>
            <person name="Hainaut M."/>
            <person name="Henrissat B."/>
            <person name="Grigoriev I.V."/>
            <person name="Spatafora J.W."/>
            <person name="Aime M.C."/>
        </authorList>
    </citation>
    <scope>NUCLEOTIDE SEQUENCE [LARGE SCALE GENOMIC DNA]</scope>
    <source>
        <strain evidence="2 3">MCA 4718</strain>
    </source>
</reference>
<dbReference type="SUPFAM" id="SSF52833">
    <property type="entry name" value="Thioredoxin-like"/>
    <property type="match status" value="1"/>
</dbReference>
<accession>A0A316UBB1</accession>
<name>A0A316UBB1_9BASI</name>
<dbReference type="AlphaFoldDB" id="A0A316UBB1"/>
<gene>
    <name evidence="2" type="ORF">BCV69DRAFT_297794</name>
</gene>
<organism evidence="2 3">
    <name type="scientific">Pseudomicrostroma glucosiphilum</name>
    <dbReference type="NCBI Taxonomy" id="1684307"/>
    <lineage>
        <taxon>Eukaryota</taxon>
        <taxon>Fungi</taxon>
        <taxon>Dikarya</taxon>
        <taxon>Basidiomycota</taxon>
        <taxon>Ustilaginomycotina</taxon>
        <taxon>Exobasidiomycetes</taxon>
        <taxon>Microstromatales</taxon>
        <taxon>Microstromatales incertae sedis</taxon>
        <taxon>Pseudomicrostroma</taxon>
    </lineage>
</organism>
<dbReference type="Gene3D" id="3.40.30.10">
    <property type="entry name" value="Glutaredoxin"/>
    <property type="match status" value="1"/>
</dbReference>
<proteinExistence type="predicted"/>
<evidence type="ECO:0000256" key="1">
    <source>
        <dbReference type="SAM" id="MobiDB-lite"/>
    </source>
</evidence>
<dbReference type="RefSeq" id="XP_025349667.1">
    <property type="nucleotide sequence ID" value="XM_025494155.1"/>
</dbReference>